<dbReference type="Pfam" id="PF13246">
    <property type="entry name" value="Cation_ATPase"/>
    <property type="match status" value="1"/>
</dbReference>
<feature type="domain" description="Cation-transporting P-type ATPase N-terminal" evidence="12">
    <location>
        <begin position="21"/>
        <end position="94"/>
    </location>
</feature>
<dbReference type="Gene3D" id="3.40.50.1000">
    <property type="entry name" value="HAD superfamily/HAD-like"/>
    <property type="match status" value="1"/>
</dbReference>
<dbReference type="InterPro" id="IPR004014">
    <property type="entry name" value="ATPase_P-typ_cation-transptr_N"/>
</dbReference>
<dbReference type="InterPro" id="IPR023299">
    <property type="entry name" value="ATPase_P-typ_cyto_dom_N"/>
</dbReference>
<feature type="transmembrane region" description="Helical" evidence="11">
    <location>
        <begin position="809"/>
        <end position="827"/>
    </location>
</feature>
<dbReference type="RefSeq" id="WP_204731184.1">
    <property type="nucleotide sequence ID" value="NZ_JAVDWE010000009.1"/>
</dbReference>
<dbReference type="SFLD" id="SFLDS00003">
    <property type="entry name" value="Haloacid_Dehalogenase"/>
    <property type="match status" value="1"/>
</dbReference>
<feature type="transmembrane region" description="Helical" evidence="11">
    <location>
        <begin position="736"/>
        <end position="757"/>
    </location>
</feature>
<dbReference type="NCBIfam" id="TIGR01494">
    <property type="entry name" value="ATPase_P-type"/>
    <property type="match status" value="3"/>
</dbReference>
<dbReference type="Gene3D" id="1.20.1110.10">
    <property type="entry name" value="Calcium-transporting ATPase, transmembrane domain"/>
    <property type="match status" value="1"/>
</dbReference>
<feature type="transmembrane region" description="Helical" evidence="11">
    <location>
        <begin position="847"/>
        <end position="864"/>
    </location>
</feature>
<dbReference type="InterPro" id="IPR023214">
    <property type="entry name" value="HAD_sf"/>
</dbReference>
<sequence length="929" mass="99044">MNHATTHASGASEAANASSQDWHAWAPDTVLETLRSRREGLAPAEAARRLTEAGPNELPAPPRVHPMLRLLDQFNNALILFLLAAAAMAALLDHWIDAAVIVGVVLVNAIVGFVQEGRAEQALDALRGMLAPNARVLRDGRRETVPVADLVPGDVVLLEAGDRVPADLRLLRARGLLVDEAILTGESVTSSKQEDAVATSAALGDRSSMAYSGTLVAAGQGSAVVVATGRHTEIGHISRLLGEVRSLATPLLRQINGFGRWFTLFSAVLAALLFLFVVFVRDHHWVDALMVVVAIAVSIVPEGLPAVITITLAIGVQRMAGRQAIVRRLPAVETLGATTVICSDKTGTLTRNEMTARRVVTDTACVMVNGAGYEPVGTLDLPEGCATLPLNARSLIETALLCNDAHLLQAPEGGWRVDGDPMEGALVALAMKAGLQPATQRAVHPRADEIPFDAQHRFMATLHDRAEGGADLLVKGAPERLLAMSRAQLDAQGTEQALDEAHWQQAIAEAAAAGERVLGFARRRLNPVPARLAFSDADELVFLGVVGFIDPPRTEAMAAVADCRSAGIAVKMITGDHAATAAAIARQLDLAVQPVVVTGQELDAASASDLRTLALNAHVFARTNPEHKLRVVRALQSEGHVVAMTGDGVNDAPSLKQANVGIAMGHKGTDAAREAAQIVLADDNFASIVAAVSEGRTVYDNIRKVIAWTLPTNGGEVLAIIAALAFGLTLPMTPTQILWINMILTITLGLVLAFEPAEPGVMQRRPRSPDAALLSPFMVWRVVLVSLLFTAGAFGIFGWATVRGFGVELARTMVVNTLCVMEIFYLFNVRYLHMRSFTWRGARGTPAVLWAVVGVVLAQMAFTYTPWMQAVFDTRAVPLLDGLVILAIGVLSMVVLEVEKALLRRWQVFPELNPTARDTGPTTLKGTAQ</sequence>
<keyword evidence="3" id="KW-1003">Cell membrane</keyword>
<keyword evidence="4 11" id="KW-0812">Transmembrane</keyword>
<accession>A0ABU1VDZ3</accession>
<dbReference type="EMBL" id="JAVDWE010000009">
    <property type="protein sequence ID" value="MDR7095565.1"/>
    <property type="molecule type" value="Genomic_DNA"/>
</dbReference>
<dbReference type="SFLD" id="SFLDF00027">
    <property type="entry name" value="p-type_atpase"/>
    <property type="match status" value="1"/>
</dbReference>
<dbReference type="Pfam" id="PF00122">
    <property type="entry name" value="E1-E2_ATPase"/>
    <property type="match status" value="1"/>
</dbReference>
<evidence type="ECO:0000313" key="13">
    <source>
        <dbReference type="EMBL" id="MDR7095565.1"/>
    </source>
</evidence>
<dbReference type="PROSITE" id="PS00154">
    <property type="entry name" value="ATPASE_E1_E2"/>
    <property type="match status" value="1"/>
</dbReference>
<dbReference type="SUPFAM" id="SSF81665">
    <property type="entry name" value="Calcium ATPase, transmembrane domain M"/>
    <property type="match status" value="1"/>
</dbReference>
<dbReference type="SFLD" id="SFLDG00002">
    <property type="entry name" value="C1.7:_P-type_atpase_like"/>
    <property type="match status" value="1"/>
</dbReference>
<feature type="transmembrane region" description="Helical" evidence="11">
    <location>
        <begin position="261"/>
        <end position="280"/>
    </location>
</feature>
<dbReference type="InterPro" id="IPR023298">
    <property type="entry name" value="ATPase_P-typ_TM_dom_sf"/>
</dbReference>
<evidence type="ECO:0000256" key="6">
    <source>
        <dbReference type="ARBA" id="ARBA00022840"/>
    </source>
</evidence>
<evidence type="ECO:0000256" key="11">
    <source>
        <dbReference type="SAM" id="Phobius"/>
    </source>
</evidence>
<gene>
    <name evidence="13" type="ORF">J2X09_003316</name>
</gene>
<evidence type="ECO:0000313" key="14">
    <source>
        <dbReference type="Proteomes" id="UP001265550"/>
    </source>
</evidence>
<evidence type="ECO:0000256" key="7">
    <source>
        <dbReference type="ARBA" id="ARBA00022967"/>
    </source>
</evidence>
<evidence type="ECO:0000256" key="1">
    <source>
        <dbReference type="ARBA" id="ARBA00004651"/>
    </source>
</evidence>
<dbReference type="SUPFAM" id="SSF56784">
    <property type="entry name" value="HAD-like"/>
    <property type="match status" value="1"/>
</dbReference>
<keyword evidence="8 11" id="KW-1133">Transmembrane helix</keyword>
<name>A0ABU1VDZ3_9BURK</name>
<keyword evidence="9 11" id="KW-0472">Membrane</keyword>
<comment type="caution">
    <text evidence="13">The sequence shown here is derived from an EMBL/GenBank/DDBJ whole genome shotgun (WGS) entry which is preliminary data.</text>
</comment>
<feature type="compositionally biased region" description="Low complexity" evidence="10">
    <location>
        <begin position="8"/>
        <end position="19"/>
    </location>
</feature>
<dbReference type="PRINTS" id="PR00119">
    <property type="entry name" value="CATATPASE"/>
</dbReference>
<feature type="transmembrane region" description="Helical" evidence="11">
    <location>
        <begin position="98"/>
        <end position="114"/>
    </location>
</feature>
<dbReference type="InterPro" id="IPR050510">
    <property type="entry name" value="Cation_transp_ATPase_P-type"/>
</dbReference>
<feature type="transmembrane region" description="Helical" evidence="11">
    <location>
        <begin position="778"/>
        <end position="797"/>
    </location>
</feature>
<keyword evidence="7" id="KW-1278">Translocase</keyword>
<dbReference type="InterPro" id="IPR036412">
    <property type="entry name" value="HAD-like_sf"/>
</dbReference>
<evidence type="ECO:0000256" key="2">
    <source>
        <dbReference type="ARBA" id="ARBA00005675"/>
    </source>
</evidence>
<dbReference type="Pfam" id="PF00689">
    <property type="entry name" value="Cation_ATPase_C"/>
    <property type="match status" value="1"/>
</dbReference>
<comment type="subcellular location">
    <subcellularLocation>
        <location evidence="1">Cell membrane</location>
        <topology evidence="1">Multi-pass membrane protein</topology>
    </subcellularLocation>
</comment>
<comment type="similarity">
    <text evidence="2">Belongs to the cation transport ATPase (P-type) (TC 3.A.3) family. Type IIA subfamily.</text>
</comment>
<feature type="transmembrane region" description="Helical" evidence="11">
    <location>
        <begin position="876"/>
        <end position="896"/>
    </location>
</feature>
<dbReference type="InterPro" id="IPR006068">
    <property type="entry name" value="ATPase_P-typ_cation-transptr_C"/>
</dbReference>
<keyword evidence="14" id="KW-1185">Reference proteome</keyword>
<dbReference type="InterPro" id="IPR001757">
    <property type="entry name" value="P_typ_ATPase"/>
</dbReference>
<dbReference type="Gene3D" id="3.40.1110.10">
    <property type="entry name" value="Calcium-transporting ATPase, cytoplasmic domain N"/>
    <property type="match status" value="1"/>
</dbReference>
<proteinExistence type="inferred from homology"/>
<dbReference type="SMART" id="SM00831">
    <property type="entry name" value="Cation_ATPase_N"/>
    <property type="match status" value="1"/>
</dbReference>
<dbReference type="InterPro" id="IPR059000">
    <property type="entry name" value="ATPase_P-type_domA"/>
</dbReference>
<keyword evidence="6" id="KW-0067">ATP-binding</keyword>
<dbReference type="InterPro" id="IPR018303">
    <property type="entry name" value="ATPase_P-typ_P_site"/>
</dbReference>
<protein>
    <submittedName>
        <fullName evidence="13">Magnesium-transporting ATPase (P-type)</fullName>
    </submittedName>
</protein>
<dbReference type="PANTHER" id="PTHR43294:SF21">
    <property type="entry name" value="CATION TRANSPORTING ATPASE"/>
    <property type="match status" value="1"/>
</dbReference>
<feature type="transmembrane region" description="Helical" evidence="11">
    <location>
        <begin position="292"/>
        <end position="314"/>
    </location>
</feature>
<dbReference type="InterPro" id="IPR008250">
    <property type="entry name" value="ATPase_P-typ_transduc_dom_A_sf"/>
</dbReference>
<dbReference type="InterPro" id="IPR044492">
    <property type="entry name" value="P_typ_ATPase_HD_dom"/>
</dbReference>
<reference evidence="13 14" key="1">
    <citation type="submission" date="2023-07" db="EMBL/GenBank/DDBJ databases">
        <title>Sorghum-associated microbial communities from plants grown in Nebraska, USA.</title>
        <authorList>
            <person name="Schachtman D."/>
        </authorList>
    </citation>
    <scope>NUCLEOTIDE SEQUENCE [LARGE SCALE GENOMIC DNA]</scope>
    <source>
        <strain evidence="13 14">BE240</strain>
    </source>
</reference>
<dbReference type="Pfam" id="PF00690">
    <property type="entry name" value="Cation_ATPase_N"/>
    <property type="match status" value="1"/>
</dbReference>
<feature type="region of interest" description="Disordered" evidence="10">
    <location>
        <begin position="1"/>
        <end position="20"/>
    </location>
</feature>
<feature type="transmembrane region" description="Helical" evidence="11">
    <location>
        <begin position="74"/>
        <end position="92"/>
    </location>
</feature>
<dbReference type="Proteomes" id="UP001265550">
    <property type="component" value="Unassembled WGS sequence"/>
</dbReference>
<organism evidence="13 14">
    <name type="scientific">Hydrogenophaga laconesensis</name>
    <dbReference type="NCBI Taxonomy" id="1805971"/>
    <lineage>
        <taxon>Bacteria</taxon>
        <taxon>Pseudomonadati</taxon>
        <taxon>Pseudomonadota</taxon>
        <taxon>Betaproteobacteria</taxon>
        <taxon>Burkholderiales</taxon>
        <taxon>Comamonadaceae</taxon>
        <taxon>Hydrogenophaga</taxon>
    </lineage>
</organism>
<evidence type="ECO:0000256" key="10">
    <source>
        <dbReference type="SAM" id="MobiDB-lite"/>
    </source>
</evidence>
<feature type="transmembrane region" description="Helical" evidence="11">
    <location>
        <begin position="705"/>
        <end position="730"/>
    </location>
</feature>
<evidence type="ECO:0000256" key="9">
    <source>
        <dbReference type="ARBA" id="ARBA00023136"/>
    </source>
</evidence>
<dbReference type="Gene3D" id="2.70.150.10">
    <property type="entry name" value="Calcium-transporting ATPase, cytoplasmic transduction domain A"/>
    <property type="match status" value="1"/>
</dbReference>
<evidence type="ECO:0000256" key="8">
    <source>
        <dbReference type="ARBA" id="ARBA00022989"/>
    </source>
</evidence>
<evidence type="ECO:0000259" key="12">
    <source>
        <dbReference type="SMART" id="SM00831"/>
    </source>
</evidence>
<keyword evidence="5" id="KW-0547">Nucleotide-binding</keyword>
<evidence type="ECO:0000256" key="5">
    <source>
        <dbReference type="ARBA" id="ARBA00022741"/>
    </source>
</evidence>
<dbReference type="SUPFAM" id="SSF81653">
    <property type="entry name" value="Calcium ATPase, transduction domain A"/>
    <property type="match status" value="1"/>
</dbReference>
<evidence type="ECO:0000256" key="4">
    <source>
        <dbReference type="ARBA" id="ARBA00022692"/>
    </source>
</evidence>
<dbReference type="SUPFAM" id="SSF81660">
    <property type="entry name" value="Metal cation-transporting ATPase, ATP-binding domain N"/>
    <property type="match status" value="1"/>
</dbReference>
<evidence type="ECO:0000256" key="3">
    <source>
        <dbReference type="ARBA" id="ARBA00022475"/>
    </source>
</evidence>
<dbReference type="PANTHER" id="PTHR43294">
    <property type="entry name" value="SODIUM/POTASSIUM-TRANSPORTING ATPASE SUBUNIT ALPHA"/>
    <property type="match status" value="1"/>
</dbReference>
<dbReference type="PRINTS" id="PR00120">
    <property type="entry name" value="HATPASE"/>
</dbReference>